<dbReference type="Proteomes" id="UP000275408">
    <property type="component" value="Unassembled WGS sequence"/>
</dbReference>
<dbReference type="EMBL" id="RCHS01000024">
    <property type="protein sequence ID" value="RMX61361.1"/>
    <property type="molecule type" value="Genomic_DNA"/>
</dbReference>
<feature type="transmembrane region" description="Helical" evidence="1">
    <location>
        <begin position="95"/>
        <end position="116"/>
    </location>
</feature>
<evidence type="ECO:0008006" key="4">
    <source>
        <dbReference type="Google" id="ProtNLM"/>
    </source>
</evidence>
<keyword evidence="1" id="KW-0472">Membrane</keyword>
<protein>
    <recommendedName>
        <fullName evidence="4">PNPLA domain-containing protein</fullName>
    </recommendedName>
</protein>
<feature type="transmembrane region" description="Helical" evidence="1">
    <location>
        <begin position="170"/>
        <end position="190"/>
    </location>
</feature>
<dbReference type="Gene3D" id="3.40.1090.10">
    <property type="entry name" value="Cytosolic phospholipase A2 catalytic domain"/>
    <property type="match status" value="1"/>
</dbReference>
<proteinExistence type="predicted"/>
<evidence type="ECO:0000313" key="3">
    <source>
        <dbReference type="Proteomes" id="UP000275408"/>
    </source>
</evidence>
<dbReference type="InterPro" id="IPR016035">
    <property type="entry name" value="Acyl_Trfase/lysoPLipase"/>
</dbReference>
<dbReference type="OrthoDB" id="5951933at2759"/>
<keyword evidence="3" id="KW-1185">Reference proteome</keyword>
<feature type="transmembrane region" description="Helical" evidence="1">
    <location>
        <begin position="228"/>
        <end position="244"/>
    </location>
</feature>
<dbReference type="OMA" id="DYISCIS"/>
<comment type="caution">
    <text evidence="2">The sequence shown here is derived from an EMBL/GenBank/DDBJ whole genome shotgun (WGS) entry which is preliminary data.</text>
</comment>
<feature type="transmembrane region" description="Helical" evidence="1">
    <location>
        <begin position="251"/>
        <end position="268"/>
    </location>
</feature>
<evidence type="ECO:0000313" key="2">
    <source>
        <dbReference type="EMBL" id="RMX61361.1"/>
    </source>
</evidence>
<keyword evidence="1" id="KW-0812">Transmembrane</keyword>
<name>A0A3M6V660_POCDA</name>
<feature type="transmembrane region" description="Helical" evidence="1">
    <location>
        <begin position="509"/>
        <end position="527"/>
    </location>
</feature>
<feature type="transmembrane region" description="Helical" evidence="1">
    <location>
        <begin position="288"/>
        <end position="312"/>
    </location>
</feature>
<sequence>MPEEKTGLAFSGGGIRSAALSSGVLRRLLHRKVKIDYVSCVSGGNYTAAAYVDWKYRNNKEDDPKWHKNFFEHMRSRVGYICNWKNPLQGILESIILVFLLITVNLLIPCIIYSAGAVPSAYVIDYLLGTVMRKGFNCTDVPQISKGLNNSRKRCTQQFEIDEPEMRKPVYLFFFLFLAFFVSHVIKTIAPLRLRSISRYFKILSGSLLALTYIPWLMEQFTEVLPDWLYTLVIVLSIFFWLGFPPLRGKASLALVAYVYASVVRWRVYETSVIGIEYEEKLFYNLLLVSGFCLWLNPFVGMFSSTAIFTYYKWRLQRAFFTKKSVGLLGCNGISCRDFFPILSCYSPEEHDPAKEPLVMDDLKQVKPQYISNVAVDYWRKKPILKEPSYAIMALSPTENERIDHQPGEPSVEDKLYPKYVNQTDAMVTSAAVMALSPEQEEPFRDLQMLLGLTLRKGIRSNPNESFGCGGELASKILAILIQSIAALPIILLAAIWHSPWDMKNAERAAIASFVVYFIIFFGIALLQTGRRTPCFLDNFARWCHVHLYHVRMLRELFQVNNVGPRPPALLSLSDGGRLEKFGLLPLLKKRLKRILIVDGSFIVNDEDYAKQILKSMDQARKVLNCEFVGFGGRDVKEEMRKTYVDVPRGRQPRYHRFKVQYYDKKPDESYEKVSEGDIMIIAPRYPKYGKPSLDLENNWDQYHQDTGERLDEKEWGKGPVLSEDEVDRLTFCCCECCHSNSKVLQWISKKLCLGFPSTSTVNQFFTSSLYTAYHREGYRACVESGAEEFLKECDATELADIV</sequence>
<keyword evidence="1" id="KW-1133">Transmembrane helix</keyword>
<gene>
    <name evidence="2" type="ORF">pdam_00020187</name>
</gene>
<reference evidence="2 3" key="1">
    <citation type="journal article" date="2018" name="Sci. Rep.">
        <title>Comparative analysis of the Pocillopora damicornis genome highlights role of immune system in coral evolution.</title>
        <authorList>
            <person name="Cunning R."/>
            <person name="Bay R.A."/>
            <person name="Gillette P."/>
            <person name="Baker A.C."/>
            <person name="Traylor-Knowles N."/>
        </authorList>
    </citation>
    <scope>NUCLEOTIDE SEQUENCE [LARGE SCALE GENOMIC DNA]</scope>
    <source>
        <strain evidence="2">RSMAS</strain>
        <tissue evidence="2">Whole animal</tissue>
    </source>
</reference>
<dbReference type="SUPFAM" id="SSF52151">
    <property type="entry name" value="FabD/lysophospholipase-like"/>
    <property type="match status" value="1"/>
</dbReference>
<feature type="transmembrane region" description="Helical" evidence="1">
    <location>
        <begin position="197"/>
        <end position="216"/>
    </location>
</feature>
<dbReference type="AlphaFoldDB" id="A0A3M6V660"/>
<feature type="transmembrane region" description="Helical" evidence="1">
    <location>
        <begin position="477"/>
        <end position="497"/>
    </location>
</feature>
<organism evidence="2 3">
    <name type="scientific">Pocillopora damicornis</name>
    <name type="common">Cauliflower coral</name>
    <name type="synonym">Millepora damicornis</name>
    <dbReference type="NCBI Taxonomy" id="46731"/>
    <lineage>
        <taxon>Eukaryota</taxon>
        <taxon>Metazoa</taxon>
        <taxon>Cnidaria</taxon>
        <taxon>Anthozoa</taxon>
        <taxon>Hexacorallia</taxon>
        <taxon>Scleractinia</taxon>
        <taxon>Astrocoeniina</taxon>
        <taxon>Pocilloporidae</taxon>
        <taxon>Pocillopora</taxon>
    </lineage>
</organism>
<accession>A0A3M6V660</accession>
<evidence type="ECO:0000256" key="1">
    <source>
        <dbReference type="SAM" id="Phobius"/>
    </source>
</evidence>